<dbReference type="SUPFAM" id="SSF52058">
    <property type="entry name" value="L domain-like"/>
    <property type="match status" value="2"/>
</dbReference>
<evidence type="ECO:0000259" key="7">
    <source>
        <dbReference type="Pfam" id="PF00931"/>
    </source>
</evidence>
<dbReference type="InterPro" id="IPR027417">
    <property type="entry name" value="P-loop_NTPase"/>
</dbReference>
<evidence type="ECO:0000313" key="12">
    <source>
        <dbReference type="Proteomes" id="UP000288805"/>
    </source>
</evidence>
<evidence type="ECO:0000256" key="5">
    <source>
        <dbReference type="ARBA" id="ARBA00023027"/>
    </source>
</evidence>
<dbReference type="GO" id="GO:0051707">
    <property type="term" value="P:response to other organism"/>
    <property type="evidence" value="ECO:0007669"/>
    <property type="project" value="UniProtKB-ARBA"/>
</dbReference>
<keyword evidence="3" id="KW-0677">Repeat</keyword>
<evidence type="ECO:0000259" key="8">
    <source>
        <dbReference type="Pfam" id="PF20160"/>
    </source>
</evidence>
<evidence type="ECO:0000256" key="2">
    <source>
        <dbReference type="ARBA" id="ARBA00022614"/>
    </source>
</evidence>
<dbReference type="GO" id="GO:0061809">
    <property type="term" value="F:NAD+ nucleosidase activity, cyclic ADP-ribose generating"/>
    <property type="evidence" value="ECO:0007669"/>
    <property type="project" value="UniProtKB-EC"/>
</dbReference>
<proteinExistence type="predicted"/>
<dbReference type="PRINTS" id="PR00364">
    <property type="entry name" value="DISEASERSIST"/>
</dbReference>
<dbReference type="Gene3D" id="3.80.10.10">
    <property type="entry name" value="Ribonuclease Inhibitor"/>
    <property type="match status" value="3"/>
</dbReference>
<feature type="domain" description="NB-ARC" evidence="7">
    <location>
        <begin position="4"/>
        <end position="172"/>
    </location>
</feature>
<evidence type="ECO:0000259" key="9">
    <source>
        <dbReference type="Pfam" id="PF23282"/>
    </source>
</evidence>
<reference evidence="11 12" key="1">
    <citation type="journal article" date="2018" name="PLoS Genet.">
        <title>Population sequencing reveals clonal diversity and ancestral inbreeding in the grapevine cultivar Chardonnay.</title>
        <authorList>
            <person name="Roach M.J."/>
            <person name="Johnson D.L."/>
            <person name="Bohlmann J."/>
            <person name="van Vuuren H.J."/>
            <person name="Jones S.J."/>
            <person name="Pretorius I.S."/>
            <person name="Schmidt S.A."/>
            <person name="Borneman A.R."/>
        </authorList>
    </citation>
    <scope>NUCLEOTIDE SEQUENCE [LARGE SCALE GENOMIC DNA]</scope>
    <source>
        <strain evidence="12">cv. Chardonnay</strain>
        <tissue evidence="11">Leaf</tissue>
    </source>
</reference>
<dbReference type="PANTHER" id="PTHR11017:SF570">
    <property type="entry name" value="DISEASE RESISTANCE PROTEIN (TIR-NBS CLASS)-RELATED"/>
    <property type="match status" value="1"/>
</dbReference>
<dbReference type="GO" id="GO:0006952">
    <property type="term" value="P:defense response"/>
    <property type="evidence" value="ECO:0007669"/>
    <property type="project" value="UniProtKB-KW"/>
</dbReference>
<dbReference type="InterPro" id="IPR042197">
    <property type="entry name" value="Apaf_helical"/>
</dbReference>
<dbReference type="Pfam" id="PF00931">
    <property type="entry name" value="NB-ARC"/>
    <property type="match status" value="1"/>
</dbReference>
<evidence type="ECO:0000313" key="11">
    <source>
        <dbReference type="EMBL" id="RVW60093.1"/>
    </source>
</evidence>
<dbReference type="SUPFAM" id="SSF52540">
    <property type="entry name" value="P-loop containing nucleoside triphosphate hydrolases"/>
    <property type="match status" value="1"/>
</dbReference>
<dbReference type="InterPro" id="IPR032675">
    <property type="entry name" value="LRR_dom_sf"/>
</dbReference>
<dbReference type="AlphaFoldDB" id="A0A438FJB0"/>
<dbReference type="Pfam" id="PF20160">
    <property type="entry name" value="C-JID"/>
    <property type="match status" value="1"/>
</dbReference>
<dbReference type="InterPro" id="IPR055414">
    <property type="entry name" value="LRR_R13L4/SHOC2-like"/>
</dbReference>
<name>A0A438FJB0_VITVI</name>
<dbReference type="EMBL" id="QGNW01000870">
    <property type="protein sequence ID" value="RVW60093.1"/>
    <property type="molecule type" value="Genomic_DNA"/>
</dbReference>
<evidence type="ECO:0000259" key="10">
    <source>
        <dbReference type="Pfam" id="PF23598"/>
    </source>
</evidence>
<dbReference type="InterPro" id="IPR045344">
    <property type="entry name" value="C-JID"/>
</dbReference>
<keyword evidence="4" id="KW-0611">Plant defense</keyword>
<gene>
    <name evidence="11" type="primary">N_65</name>
    <name evidence="11" type="ORF">CK203_086547</name>
</gene>
<evidence type="ECO:0000256" key="4">
    <source>
        <dbReference type="ARBA" id="ARBA00022821"/>
    </source>
</evidence>
<dbReference type="Pfam" id="PF07725">
    <property type="entry name" value="LRR_3"/>
    <property type="match status" value="1"/>
</dbReference>
<evidence type="ECO:0000256" key="6">
    <source>
        <dbReference type="ARBA" id="ARBA00047304"/>
    </source>
</evidence>
<feature type="domain" description="Disease resistance R13L4/SHOC-2-like LRR" evidence="10">
    <location>
        <begin position="544"/>
        <end position="647"/>
    </location>
</feature>
<accession>A0A438FJB0</accession>
<organism evidence="11 12">
    <name type="scientific">Vitis vinifera</name>
    <name type="common">Grape</name>
    <dbReference type="NCBI Taxonomy" id="29760"/>
    <lineage>
        <taxon>Eukaryota</taxon>
        <taxon>Viridiplantae</taxon>
        <taxon>Streptophyta</taxon>
        <taxon>Embryophyta</taxon>
        <taxon>Tracheophyta</taxon>
        <taxon>Spermatophyta</taxon>
        <taxon>Magnoliopsida</taxon>
        <taxon>eudicotyledons</taxon>
        <taxon>Gunneridae</taxon>
        <taxon>Pentapetalae</taxon>
        <taxon>rosids</taxon>
        <taxon>Vitales</taxon>
        <taxon>Vitaceae</taxon>
        <taxon>Viteae</taxon>
        <taxon>Vitis</taxon>
    </lineage>
</organism>
<dbReference type="Pfam" id="PF23282">
    <property type="entry name" value="WHD_ROQ1"/>
    <property type="match status" value="1"/>
</dbReference>
<evidence type="ECO:0000256" key="1">
    <source>
        <dbReference type="ARBA" id="ARBA00011982"/>
    </source>
</evidence>
<feature type="domain" description="C-JID" evidence="8">
    <location>
        <begin position="868"/>
        <end position="1009"/>
    </location>
</feature>
<dbReference type="InterPro" id="IPR003591">
    <property type="entry name" value="Leu-rich_rpt_typical-subtyp"/>
</dbReference>
<feature type="domain" description="Disease resistance protein Roq1-like winged-helix" evidence="9">
    <location>
        <begin position="216"/>
        <end position="281"/>
    </location>
</feature>
<keyword evidence="2" id="KW-0433">Leucine-rich repeat</keyword>
<dbReference type="Gene3D" id="1.10.8.430">
    <property type="entry name" value="Helical domain of apoptotic protease-activating factors"/>
    <property type="match status" value="1"/>
</dbReference>
<dbReference type="InterPro" id="IPR044974">
    <property type="entry name" value="Disease_R_plants"/>
</dbReference>
<dbReference type="PANTHER" id="PTHR11017">
    <property type="entry name" value="LEUCINE-RICH REPEAT-CONTAINING PROTEIN"/>
    <property type="match status" value="1"/>
</dbReference>
<dbReference type="SMART" id="SM00369">
    <property type="entry name" value="LRR_TYP"/>
    <property type="match status" value="7"/>
</dbReference>
<protein>
    <recommendedName>
        <fullName evidence="1">ADP-ribosyl cyclase/cyclic ADP-ribose hydrolase</fullName>
        <ecNumber evidence="1">3.2.2.6</ecNumber>
    </recommendedName>
</protein>
<dbReference type="Pfam" id="PF23598">
    <property type="entry name" value="LRR_14"/>
    <property type="match status" value="1"/>
</dbReference>
<dbReference type="InterPro" id="IPR002182">
    <property type="entry name" value="NB-ARC"/>
</dbReference>
<dbReference type="Proteomes" id="UP000288805">
    <property type="component" value="Unassembled WGS sequence"/>
</dbReference>
<comment type="catalytic activity">
    <reaction evidence="6">
        <text>NAD(+) + H2O = ADP-D-ribose + nicotinamide + H(+)</text>
        <dbReference type="Rhea" id="RHEA:16301"/>
        <dbReference type="ChEBI" id="CHEBI:15377"/>
        <dbReference type="ChEBI" id="CHEBI:15378"/>
        <dbReference type="ChEBI" id="CHEBI:17154"/>
        <dbReference type="ChEBI" id="CHEBI:57540"/>
        <dbReference type="ChEBI" id="CHEBI:57967"/>
        <dbReference type="EC" id="3.2.2.6"/>
    </reaction>
    <physiologicalReaction direction="left-to-right" evidence="6">
        <dbReference type="Rhea" id="RHEA:16302"/>
    </physiologicalReaction>
</comment>
<sequence length="1093" mass="124906">MDVHLEELKSLLKMQLDDVRMVGIYGIGGIGKTTIAKMVYNDILIQFNGASFLEGVKNRSQCHNDQLRLQQELLHGILKGEHSEVKSLNDGMNMIKGGLGSKKVLVVFDDVDDLDQVQRLVANYKWFGRGSRIIITTRDKHLLDQYEVDESYEAKVLCYEDAIELFSWHAFKVQNIHEDYVDMSNLLVNYAQGLPLALEVLGSSLHKKTLDEWKNSQKEVFLDIACFFRGEAEDSILRILDNCAKCDIGVLHDRCLITVSYNMVQMHDLIQQMGWSIIREKHPSKRTRLWDPDDIHKTLSAQEGMEQVRAISYDLSQSKEIQTLKVFLPKDFEFPSQELRYLYWEAYPLQTLPSNFNGENLVELHMRYSTIKQLWKGRKVLGKLKIINLAGSILLTKMPELSSMPNLEALDLTCCTRLKKFPEIRGNMGRLKILHLYYSGIQEIPSSIFLHLPALEDLGLFGCRNFDKFQDNFGNLRHRRFIQAKKADIQELPNSFGYLESPQNLCLDDCSNLENFPEIHVNMKRLNQLNLSGTAIKELPNAFGCLEALRSLDLSDCSNFEEFPENQNMGSLKKLYLNETAIKELPCSIGHLTKLYELNLENCKNLRSLPNSICGLKSLAILNLNGCSNLVAFPEIMEDMEHLCELLLSKTPITELPPSIEHLKGLELLELNNCEKLVTLPDSIGNLTHLTRLELKNCEKLVTLPNSIGNLTHLHSLCVRNCSKLHNLPDNLRSLQCCLEGLDLAGCNLMEGAIPSDLWCLSSLRFLDVSESPIPCIPTNIIQLSNLQTLRMNHCQMLEEIPELPSRLEVLEAQGCPHLGTLSTPSSPLWSSLLNLFKSSTQSCEYEIDSNSLWYFHVPKVILPGSGGIPEWISHQSMGCQAIIELPKNRYEDNNFLGFAVFFHHVPLDERPRLSTPGHFLQFELRISHDDQSERVIKIMSCLHFQTCCRSSSSSEGICYDNGSTSDPPLCVTYLPKFAIPSEHRYAKHRERTIVFEVEICGIHLIYSKNYHQQNQSHGPEAMRIHIRKDQDISCDFQASPYRFHQTKVLSIVHQENDQWGWRWWRPLKLRDLKQDALLQRILTAMPLATADC</sequence>
<dbReference type="EC" id="3.2.2.6" evidence="1"/>
<dbReference type="GO" id="GO:0043531">
    <property type="term" value="F:ADP binding"/>
    <property type="evidence" value="ECO:0007669"/>
    <property type="project" value="InterPro"/>
</dbReference>
<dbReference type="Gene3D" id="3.40.50.300">
    <property type="entry name" value="P-loop containing nucleotide triphosphate hydrolases"/>
    <property type="match status" value="1"/>
</dbReference>
<comment type="caution">
    <text evidence="11">The sequence shown here is derived from an EMBL/GenBank/DDBJ whole genome shotgun (WGS) entry which is preliminary data.</text>
</comment>
<dbReference type="InterPro" id="IPR011713">
    <property type="entry name" value="Leu-rich_rpt_3"/>
</dbReference>
<dbReference type="InterPro" id="IPR058192">
    <property type="entry name" value="WHD_ROQ1-like"/>
</dbReference>
<evidence type="ECO:0000256" key="3">
    <source>
        <dbReference type="ARBA" id="ARBA00022737"/>
    </source>
</evidence>
<keyword evidence="5" id="KW-0520">NAD</keyword>